<dbReference type="EC" id="3.4.-.-" evidence="1"/>
<protein>
    <submittedName>
        <fullName evidence="1">TraB/GumN family protein</fullName>
        <ecNumber evidence="1">3.4.-.-</ecNumber>
    </submittedName>
</protein>
<dbReference type="CDD" id="cd14789">
    <property type="entry name" value="Tiki"/>
    <property type="match status" value="1"/>
</dbReference>
<dbReference type="GO" id="GO:0016787">
    <property type="term" value="F:hydrolase activity"/>
    <property type="evidence" value="ECO:0007669"/>
    <property type="project" value="UniProtKB-KW"/>
</dbReference>
<gene>
    <name evidence="1" type="ORF">ACFFJH_05510</name>
</gene>
<dbReference type="PANTHER" id="PTHR40590">
    <property type="entry name" value="CYTOPLASMIC PROTEIN-RELATED"/>
    <property type="match status" value="1"/>
</dbReference>
<sequence length="318" mass="34301">MISTLQQISLTISKFIVMSVLGLFTFLFSTAQAESTLPAKDATSADSSTSATRGLLFEIKSGKNTAYLFGSIHIAKADFYPMSPKVEAAYLQADTVAIEADTTDTKAMQAMLSKLSYAAPDKLENHVTAATWGNMKSVFGPAIEQMQGFKPFVVTSGLAMQVGMQMGYDPKQGIDLHFINRAKTDKKSLVELESVEFQAGILGGLSDEEGDALLAATIESLKNREMFKDLTSIETAWKAADANAIAKLFVDAANKDAASKKVMKMLMDDRNEGMVAKINDMMASGKKLFVVVGAGHLAGEKSVVDLLQKQGLEVKQIR</sequence>
<comment type="caution">
    <text evidence="1">The sequence shown here is derived from an EMBL/GenBank/DDBJ whole genome shotgun (WGS) entry which is preliminary data.</text>
</comment>
<reference evidence="1 2" key="1">
    <citation type="submission" date="2024-09" db="EMBL/GenBank/DDBJ databases">
        <authorList>
            <person name="Sun Q."/>
            <person name="Mori K."/>
        </authorList>
    </citation>
    <scope>NUCLEOTIDE SEQUENCE [LARGE SCALE GENOMIC DNA]</scope>
    <source>
        <strain evidence="1 2">CCM 8677</strain>
    </source>
</reference>
<dbReference type="Proteomes" id="UP001589844">
    <property type="component" value="Unassembled WGS sequence"/>
</dbReference>
<dbReference type="Pfam" id="PF01963">
    <property type="entry name" value="TraB_PrgY_gumN"/>
    <property type="match status" value="1"/>
</dbReference>
<dbReference type="InterPro" id="IPR047111">
    <property type="entry name" value="YbaP-like"/>
</dbReference>
<evidence type="ECO:0000313" key="1">
    <source>
        <dbReference type="EMBL" id="MFC0349254.1"/>
    </source>
</evidence>
<keyword evidence="2" id="KW-1185">Reference proteome</keyword>
<organism evidence="1 2">
    <name type="scientific">Undibacterium danionis</name>
    <dbReference type="NCBI Taxonomy" id="1812100"/>
    <lineage>
        <taxon>Bacteria</taxon>
        <taxon>Pseudomonadati</taxon>
        <taxon>Pseudomonadota</taxon>
        <taxon>Betaproteobacteria</taxon>
        <taxon>Burkholderiales</taxon>
        <taxon>Oxalobacteraceae</taxon>
        <taxon>Undibacterium</taxon>
    </lineage>
</organism>
<dbReference type="PANTHER" id="PTHR40590:SF1">
    <property type="entry name" value="CYTOPLASMIC PROTEIN"/>
    <property type="match status" value="1"/>
</dbReference>
<proteinExistence type="predicted"/>
<accession>A0ABV6IBQ0</accession>
<name>A0ABV6IBQ0_9BURK</name>
<keyword evidence="1" id="KW-0378">Hydrolase</keyword>
<dbReference type="RefSeq" id="WP_390210698.1">
    <property type="nucleotide sequence ID" value="NZ_JBHLXJ010000005.1"/>
</dbReference>
<dbReference type="InterPro" id="IPR002816">
    <property type="entry name" value="TraB/PrgY/GumN_fam"/>
</dbReference>
<evidence type="ECO:0000313" key="2">
    <source>
        <dbReference type="Proteomes" id="UP001589844"/>
    </source>
</evidence>
<dbReference type="EMBL" id="JBHLXJ010000005">
    <property type="protein sequence ID" value="MFC0349254.1"/>
    <property type="molecule type" value="Genomic_DNA"/>
</dbReference>